<sequence>MRRLRRNDGLNLLSNHLLSGRVPMMTLVHTLAVAEYLNFRHAANALGVAQSSVSARVKALEEDLGILLFERHARGVRLTEAGRHFVERIAVGIDQLDHAVKTAGMAAAGESGRLRIGIHALIPHSFLAKLIGQYRKDYPDVEVEIAEGPAREAVVQLRAGRLDVAFVAGTPQPPDCHSRRTWTEPLLAVLPERHPLAKRSAVTWPDLAGETFLAYRKFKRPFRAVCWVGGGRASPVLGTDRTSVSGISASRGHAAALSAAMLR</sequence>
<dbReference type="InterPro" id="IPR036388">
    <property type="entry name" value="WH-like_DNA-bd_sf"/>
</dbReference>
<evidence type="ECO:0000256" key="2">
    <source>
        <dbReference type="ARBA" id="ARBA00023015"/>
    </source>
</evidence>
<dbReference type="EMBL" id="KU563154">
    <property type="protein sequence ID" value="AMP35666.1"/>
    <property type="molecule type" value="Genomic_DNA"/>
</dbReference>
<dbReference type="InterPro" id="IPR005119">
    <property type="entry name" value="LysR_subst-bd"/>
</dbReference>
<dbReference type="GO" id="GO:0003700">
    <property type="term" value="F:DNA-binding transcription factor activity"/>
    <property type="evidence" value="ECO:0007669"/>
    <property type="project" value="InterPro"/>
</dbReference>
<dbReference type="GeneID" id="93676170"/>
<dbReference type="CDD" id="cd08414">
    <property type="entry name" value="PBP2_LTTR_aromatics_like"/>
    <property type="match status" value="1"/>
</dbReference>
<organism evidence="6">
    <name type="scientific">Salmonella enterica</name>
    <name type="common">Salmonella choleraesuis</name>
    <dbReference type="NCBI Taxonomy" id="28901"/>
    <lineage>
        <taxon>Bacteria</taxon>
        <taxon>Pseudomonadati</taxon>
        <taxon>Pseudomonadota</taxon>
        <taxon>Gammaproteobacteria</taxon>
        <taxon>Enterobacterales</taxon>
        <taxon>Enterobacteriaceae</taxon>
        <taxon>Salmonella</taxon>
    </lineage>
</organism>
<protein>
    <submittedName>
        <fullName evidence="6">Putative LysR-type transcriptional regulator</fullName>
    </submittedName>
</protein>
<reference evidence="6" key="1">
    <citation type="submission" date="2016-04" db="EMBL/GenBank/DDBJ databases">
        <title>SGI1-I, a variant of the SGI1 genomic island.</title>
        <authorList>
            <person name="Hamidian M."/>
            <person name="Holt K.E."/>
            <person name="Hall R.M."/>
        </authorList>
    </citation>
    <scope>NUCLEOTIDE SEQUENCE</scope>
    <source>
        <strain evidence="6">SRC4</strain>
    </source>
</reference>
<name>A0A142BRF8_SALER</name>
<proteinExistence type="inferred from homology"/>
<evidence type="ECO:0000259" key="5">
    <source>
        <dbReference type="PROSITE" id="PS50931"/>
    </source>
</evidence>
<dbReference type="GO" id="GO:0032993">
    <property type="term" value="C:protein-DNA complex"/>
    <property type="evidence" value="ECO:0007669"/>
    <property type="project" value="TreeGrafter"/>
</dbReference>
<comment type="similarity">
    <text evidence="1">Belongs to the LysR transcriptional regulatory family.</text>
</comment>
<dbReference type="Pfam" id="PF03466">
    <property type="entry name" value="LysR_substrate"/>
    <property type="match status" value="1"/>
</dbReference>
<dbReference type="InterPro" id="IPR036390">
    <property type="entry name" value="WH_DNA-bd_sf"/>
</dbReference>
<evidence type="ECO:0000313" key="6">
    <source>
        <dbReference type="EMBL" id="AMP35666.1"/>
    </source>
</evidence>
<dbReference type="SUPFAM" id="SSF53850">
    <property type="entry name" value="Periplasmic binding protein-like II"/>
    <property type="match status" value="1"/>
</dbReference>
<dbReference type="PANTHER" id="PTHR30346">
    <property type="entry name" value="TRANSCRIPTIONAL DUAL REGULATOR HCAR-RELATED"/>
    <property type="match status" value="1"/>
</dbReference>
<dbReference type="GO" id="GO:0003677">
    <property type="term" value="F:DNA binding"/>
    <property type="evidence" value="ECO:0007669"/>
    <property type="project" value="UniProtKB-KW"/>
</dbReference>
<dbReference type="PROSITE" id="PS50931">
    <property type="entry name" value="HTH_LYSR"/>
    <property type="match status" value="1"/>
</dbReference>
<evidence type="ECO:0000256" key="1">
    <source>
        <dbReference type="ARBA" id="ARBA00009437"/>
    </source>
</evidence>
<evidence type="ECO:0000256" key="3">
    <source>
        <dbReference type="ARBA" id="ARBA00023125"/>
    </source>
</evidence>
<dbReference type="SUPFAM" id="SSF46785">
    <property type="entry name" value="Winged helix' DNA-binding domain"/>
    <property type="match status" value="1"/>
</dbReference>
<dbReference type="RefSeq" id="WP_001253717.1">
    <property type="nucleotide sequence ID" value="NZ_JAHQTR010000024.1"/>
</dbReference>
<dbReference type="Pfam" id="PF00126">
    <property type="entry name" value="HTH_1"/>
    <property type="match status" value="1"/>
</dbReference>
<dbReference type="InterPro" id="IPR000847">
    <property type="entry name" value="LysR_HTH_N"/>
</dbReference>
<keyword evidence="3" id="KW-0238">DNA-binding</keyword>
<dbReference type="Gene3D" id="3.40.190.10">
    <property type="entry name" value="Periplasmic binding protein-like II"/>
    <property type="match status" value="2"/>
</dbReference>
<dbReference type="Gene3D" id="1.10.10.10">
    <property type="entry name" value="Winged helix-like DNA-binding domain superfamily/Winged helix DNA-binding domain"/>
    <property type="match status" value="1"/>
</dbReference>
<dbReference type="AlphaFoldDB" id="A0A142BRF8"/>
<evidence type="ECO:0000256" key="4">
    <source>
        <dbReference type="ARBA" id="ARBA00023163"/>
    </source>
</evidence>
<keyword evidence="2" id="KW-0805">Transcription regulation</keyword>
<dbReference type="PANTHER" id="PTHR30346:SF0">
    <property type="entry name" value="HCA OPERON TRANSCRIPTIONAL ACTIVATOR HCAR"/>
    <property type="match status" value="1"/>
</dbReference>
<keyword evidence="4" id="KW-0804">Transcription</keyword>
<dbReference type="FunFam" id="1.10.10.10:FF:000001">
    <property type="entry name" value="LysR family transcriptional regulator"/>
    <property type="match status" value="1"/>
</dbReference>
<accession>A0A142BRF8</accession>
<feature type="domain" description="HTH lysR-type" evidence="5">
    <location>
        <begin position="31"/>
        <end position="79"/>
    </location>
</feature>
<dbReference type="PRINTS" id="PR00039">
    <property type="entry name" value="HTHLYSR"/>
</dbReference>